<keyword evidence="11" id="KW-1185">Reference proteome</keyword>
<evidence type="ECO:0000259" key="10">
    <source>
        <dbReference type="Pfam" id="PF00060"/>
    </source>
</evidence>
<dbReference type="PANTHER" id="PTHR42643">
    <property type="entry name" value="IONOTROPIC RECEPTOR 20A-RELATED"/>
    <property type="match status" value="1"/>
</dbReference>
<dbReference type="GO" id="GO:0015276">
    <property type="term" value="F:ligand-gated monoatomic ion channel activity"/>
    <property type="evidence" value="ECO:0007669"/>
    <property type="project" value="InterPro"/>
</dbReference>
<reference evidence="12" key="1">
    <citation type="submission" date="2025-08" db="UniProtKB">
        <authorList>
            <consortium name="RefSeq"/>
        </authorList>
    </citation>
    <scope>IDENTIFICATION</scope>
    <source>
        <strain evidence="12">USDA-PBARC FA_bdor</strain>
        <tissue evidence="12">Whole organism</tissue>
    </source>
</reference>
<organism evidence="11 12">
    <name type="scientific">Fopius arisanus</name>
    <dbReference type="NCBI Taxonomy" id="64838"/>
    <lineage>
        <taxon>Eukaryota</taxon>
        <taxon>Metazoa</taxon>
        <taxon>Ecdysozoa</taxon>
        <taxon>Arthropoda</taxon>
        <taxon>Hexapoda</taxon>
        <taxon>Insecta</taxon>
        <taxon>Pterygota</taxon>
        <taxon>Neoptera</taxon>
        <taxon>Endopterygota</taxon>
        <taxon>Hymenoptera</taxon>
        <taxon>Apocrita</taxon>
        <taxon>Ichneumonoidea</taxon>
        <taxon>Braconidae</taxon>
        <taxon>Opiinae</taxon>
        <taxon>Fopius</taxon>
    </lineage>
</organism>
<evidence type="ECO:0000256" key="1">
    <source>
        <dbReference type="ARBA" id="ARBA00004651"/>
    </source>
</evidence>
<accession>A0A9R1T1Y3</accession>
<dbReference type="PANTHER" id="PTHR42643:SF24">
    <property type="entry name" value="IONOTROPIC RECEPTOR 60A"/>
    <property type="match status" value="1"/>
</dbReference>
<dbReference type="GeneID" id="105265690"/>
<dbReference type="InterPro" id="IPR001320">
    <property type="entry name" value="Iontro_rcpt_C"/>
</dbReference>
<dbReference type="AlphaFoldDB" id="A0A9R1T1Y3"/>
<evidence type="ECO:0000256" key="3">
    <source>
        <dbReference type="ARBA" id="ARBA00022475"/>
    </source>
</evidence>
<dbReference type="SUPFAM" id="SSF53850">
    <property type="entry name" value="Periplasmic binding protein-like II"/>
    <property type="match status" value="1"/>
</dbReference>
<evidence type="ECO:0000256" key="6">
    <source>
        <dbReference type="ARBA" id="ARBA00023136"/>
    </source>
</evidence>
<keyword evidence="7" id="KW-0675">Receptor</keyword>
<keyword evidence="5 9" id="KW-1133">Transmembrane helix</keyword>
<evidence type="ECO:0000313" key="12">
    <source>
        <dbReference type="RefSeq" id="XP_011301624.1"/>
    </source>
</evidence>
<keyword evidence="4 9" id="KW-0812">Transmembrane</keyword>
<keyword evidence="6 9" id="KW-0472">Membrane</keyword>
<dbReference type="KEGG" id="fas:105265690"/>
<evidence type="ECO:0000313" key="11">
    <source>
        <dbReference type="Proteomes" id="UP000694866"/>
    </source>
</evidence>
<feature type="transmembrane region" description="Helical" evidence="9">
    <location>
        <begin position="477"/>
        <end position="502"/>
    </location>
</feature>
<evidence type="ECO:0000256" key="8">
    <source>
        <dbReference type="ARBA" id="ARBA00023180"/>
    </source>
</evidence>
<feature type="transmembrane region" description="Helical" evidence="9">
    <location>
        <begin position="225"/>
        <end position="245"/>
    </location>
</feature>
<dbReference type="Gene3D" id="1.10.287.70">
    <property type="match status" value="1"/>
</dbReference>
<protein>
    <recommendedName>
        <fullName evidence="10">Ionotropic glutamate receptor C-terminal domain-containing protein</fullName>
    </recommendedName>
</protein>
<evidence type="ECO:0000256" key="9">
    <source>
        <dbReference type="SAM" id="Phobius"/>
    </source>
</evidence>
<evidence type="ECO:0000256" key="5">
    <source>
        <dbReference type="ARBA" id="ARBA00022989"/>
    </source>
</evidence>
<feature type="domain" description="Ionotropic glutamate receptor C-terminal" evidence="10">
    <location>
        <begin position="226"/>
        <end position="368"/>
    </location>
</feature>
<dbReference type="OrthoDB" id="8185396at2759"/>
<dbReference type="RefSeq" id="XP_011301624.1">
    <property type="nucleotide sequence ID" value="XM_011303322.1"/>
</dbReference>
<keyword evidence="8" id="KW-0325">Glycoprotein</keyword>
<evidence type="ECO:0000256" key="2">
    <source>
        <dbReference type="ARBA" id="ARBA00008685"/>
    </source>
</evidence>
<dbReference type="GO" id="GO:0005886">
    <property type="term" value="C:plasma membrane"/>
    <property type="evidence" value="ECO:0007669"/>
    <property type="project" value="UniProtKB-SubCell"/>
</dbReference>
<gene>
    <name evidence="12" type="primary">LOC105265690</name>
</gene>
<comment type="similarity">
    <text evidence="2">Belongs to the glutamate-gated ion channel (TC 1.A.10.1) family.</text>
</comment>
<dbReference type="GO" id="GO:0050906">
    <property type="term" value="P:detection of stimulus involved in sensory perception"/>
    <property type="evidence" value="ECO:0007669"/>
    <property type="project" value="UniProtKB-ARBA"/>
</dbReference>
<evidence type="ECO:0000256" key="7">
    <source>
        <dbReference type="ARBA" id="ARBA00023170"/>
    </source>
</evidence>
<feature type="transmembrane region" description="Helical" evidence="9">
    <location>
        <begin position="288"/>
        <end position="308"/>
    </location>
</feature>
<name>A0A9R1T1Y3_9HYME</name>
<dbReference type="Proteomes" id="UP000694866">
    <property type="component" value="Unplaced"/>
</dbReference>
<keyword evidence="3" id="KW-1003">Cell membrane</keyword>
<comment type="subcellular location">
    <subcellularLocation>
        <location evidence="1">Cell membrane</location>
        <topology evidence="1">Multi-pass membrane protein</topology>
    </subcellularLocation>
</comment>
<dbReference type="Pfam" id="PF00060">
    <property type="entry name" value="Lig_chan"/>
    <property type="match status" value="1"/>
</dbReference>
<dbReference type="InterPro" id="IPR052192">
    <property type="entry name" value="Insect_Ionotropic_Sensory_Rcpt"/>
</dbReference>
<evidence type="ECO:0000256" key="4">
    <source>
        <dbReference type="ARBA" id="ARBA00022692"/>
    </source>
</evidence>
<sequence>MSIYSDDHCPNPFFSGVYKDPINFFRLFLGGDFQCNMNPLVKIILFLPAILQLANGEFCLPMLKTVGEAESAMILPGRIRKWDPYTKEFVLLEALKKDGELFCSVDFLSRADLQGRTIVVAVHSSPYVRVQGNYTGVSGYLGDIWMNLEETLKFKSIFTKPGPTNRKTLTNGTIDVLLEANAIATYTAGHYTYSYQVITNSYALFALSEGTRVSLWWYAKIFSRGLWAMTSLFLIGITCMLVGMYRIKKATCHDYIECNDELDAVSLDLLCVLGGITGQGFQMMPSSLSLRIVMITSLVMGLLISSGFSGNLTSYLASRGSFAPLQSLHDVAQKRTHSLCMRTNSLIYNDLMQSVLGTGLALKGLINTGNCPQDMRGIKDLCKSDVIYMEVPDIFIDAYRQSQQSCKIIQLPGDYWGLRISFLFARFSPYRQVINTYLMKLHSSGVFDYLERKWISRELLDEVHQKFDFQAVEHGHIIIIFLGLCSMILISALICIIEVIWYRIRLRCDREQKIKRRMKMLNKLADGHFPRKSYPRIFPE</sequence>
<proteinExistence type="inferred from homology"/>